<protein>
    <submittedName>
        <fullName evidence="1">Uncharacterized protein</fullName>
    </submittedName>
</protein>
<gene>
    <name evidence="1" type="ORF">A3D26_02090</name>
</gene>
<comment type="caution">
    <text evidence="1">The sequence shown here is derived from an EMBL/GenBank/DDBJ whole genome shotgun (WGS) entry which is preliminary data.</text>
</comment>
<name>A0A1G1V8N2_9BACT</name>
<organism evidence="1 2">
    <name type="scientific">Candidatus Blackburnbacteria bacterium RIFCSPHIGHO2_02_FULL_44_20</name>
    <dbReference type="NCBI Taxonomy" id="1797516"/>
    <lineage>
        <taxon>Bacteria</taxon>
        <taxon>Candidatus Blackburniibacteriota</taxon>
    </lineage>
</organism>
<dbReference type="Proteomes" id="UP000178319">
    <property type="component" value="Unassembled WGS sequence"/>
</dbReference>
<proteinExistence type="predicted"/>
<evidence type="ECO:0000313" key="2">
    <source>
        <dbReference type="Proteomes" id="UP000178319"/>
    </source>
</evidence>
<reference evidence="1 2" key="1">
    <citation type="journal article" date="2016" name="Nat. Commun.">
        <title>Thousands of microbial genomes shed light on interconnected biogeochemical processes in an aquifer system.</title>
        <authorList>
            <person name="Anantharaman K."/>
            <person name="Brown C.T."/>
            <person name="Hug L.A."/>
            <person name="Sharon I."/>
            <person name="Castelle C.J."/>
            <person name="Probst A.J."/>
            <person name="Thomas B.C."/>
            <person name="Singh A."/>
            <person name="Wilkins M.J."/>
            <person name="Karaoz U."/>
            <person name="Brodie E.L."/>
            <person name="Williams K.H."/>
            <person name="Hubbard S.S."/>
            <person name="Banfield J.F."/>
        </authorList>
    </citation>
    <scope>NUCLEOTIDE SEQUENCE [LARGE SCALE GENOMIC DNA]</scope>
</reference>
<dbReference type="AlphaFoldDB" id="A0A1G1V8N2"/>
<evidence type="ECO:0000313" key="1">
    <source>
        <dbReference type="EMBL" id="OGY11736.1"/>
    </source>
</evidence>
<dbReference type="STRING" id="1797516.A3D26_02090"/>
<sequence>MVSELCGECGHGCARFAYPCPSVFCGLQAMAKSYREAAGLWRLARFLCGNPQDKEADGVAPVARMAAVRKDDVAIEIANDHLVEAVGRRLVAICPGVLAPQQVFACLF</sequence>
<dbReference type="EMBL" id="MHBZ01000012">
    <property type="protein sequence ID" value="OGY11736.1"/>
    <property type="molecule type" value="Genomic_DNA"/>
</dbReference>
<accession>A0A1G1V8N2</accession>